<dbReference type="Proteomes" id="UP000554482">
    <property type="component" value="Unassembled WGS sequence"/>
</dbReference>
<evidence type="ECO:0000256" key="1">
    <source>
        <dbReference type="SAM" id="MobiDB-lite"/>
    </source>
</evidence>
<organism evidence="2 3">
    <name type="scientific">Thalictrum thalictroides</name>
    <name type="common">Rue-anemone</name>
    <name type="synonym">Anemone thalictroides</name>
    <dbReference type="NCBI Taxonomy" id="46969"/>
    <lineage>
        <taxon>Eukaryota</taxon>
        <taxon>Viridiplantae</taxon>
        <taxon>Streptophyta</taxon>
        <taxon>Embryophyta</taxon>
        <taxon>Tracheophyta</taxon>
        <taxon>Spermatophyta</taxon>
        <taxon>Magnoliopsida</taxon>
        <taxon>Ranunculales</taxon>
        <taxon>Ranunculaceae</taxon>
        <taxon>Thalictroideae</taxon>
        <taxon>Thalictrum</taxon>
    </lineage>
</organism>
<dbReference type="EMBL" id="JABWDY010022496">
    <property type="protein sequence ID" value="KAF5191680.1"/>
    <property type="molecule type" value="Genomic_DNA"/>
</dbReference>
<evidence type="ECO:0000313" key="2">
    <source>
        <dbReference type="EMBL" id="KAF5191680.1"/>
    </source>
</evidence>
<keyword evidence="3" id="KW-1185">Reference proteome</keyword>
<feature type="region of interest" description="Disordered" evidence="1">
    <location>
        <begin position="39"/>
        <end position="69"/>
    </location>
</feature>
<gene>
    <name evidence="2" type="ORF">FRX31_018733</name>
</gene>
<comment type="caution">
    <text evidence="2">The sequence shown here is derived from an EMBL/GenBank/DDBJ whole genome shotgun (WGS) entry which is preliminary data.</text>
</comment>
<reference evidence="2 3" key="1">
    <citation type="submission" date="2020-06" db="EMBL/GenBank/DDBJ databases">
        <title>Transcriptomic and genomic resources for Thalictrum thalictroides and T. hernandezii: Facilitating candidate gene discovery in an emerging model plant lineage.</title>
        <authorList>
            <person name="Arias T."/>
            <person name="Riano-Pachon D.M."/>
            <person name="Di Stilio V.S."/>
        </authorList>
    </citation>
    <scope>NUCLEOTIDE SEQUENCE [LARGE SCALE GENOMIC DNA]</scope>
    <source>
        <strain evidence="3">cv. WT478/WT964</strain>
        <tissue evidence="2">Leaves</tissue>
    </source>
</reference>
<sequence>MQIGQAAQWIEGQLQDLVDEEHARSNTVEIDRDGIKSIVGSDVGAGSATSSDSDAGSATGTIDVSDSDDIGSVNVGVGNNASIDYDGTGFRISCDPHSLAR</sequence>
<evidence type="ECO:0000313" key="3">
    <source>
        <dbReference type="Proteomes" id="UP000554482"/>
    </source>
</evidence>
<proteinExistence type="predicted"/>
<protein>
    <submittedName>
        <fullName evidence="2">Uncharacterized protein</fullName>
    </submittedName>
</protein>
<name>A0A7J6W570_THATH</name>
<dbReference type="AlphaFoldDB" id="A0A7J6W570"/>
<accession>A0A7J6W570</accession>